<protein>
    <submittedName>
        <fullName evidence="2">Uncharacterized protein</fullName>
    </submittedName>
</protein>
<reference evidence="2" key="2">
    <citation type="submission" date="2018-05" db="EMBL/GenBank/DDBJ databases">
        <title>OpunRS2 (Oryza punctata Reference Sequence Version 2).</title>
        <authorList>
            <person name="Zhang J."/>
            <person name="Kudrna D."/>
            <person name="Lee S."/>
            <person name="Talag J."/>
            <person name="Welchert J."/>
            <person name="Wing R.A."/>
        </authorList>
    </citation>
    <scope>NUCLEOTIDE SEQUENCE [LARGE SCALE GENOMIC DNA]</scope>
</reference>
<sequence>MAFLAVASTRAPFAVAGSSSSRRRSVLAAAAKATASSNTTAPHPVLSSLRLAASAAVLLAATSPAAIACTPAPPPPSPAVTVAASSDDPVTVDSHPFEKLIVETAALARFGGAEAARARLSANAAAGVVGEQCARLLAAQELFVDGKVEDAIAAFEELAREDPGDYRPVFCQCVLYSVLGRAAESESMLRRCRELAGDEFSTDFVIPVSPSPVDSEEAEAEAESPEAETEKL</sequence>
<dbReference type="OMA" id="MITPNVE"/>
<dbReference type="AlphaFoldDB" id="A0A0E0K3P5"/>
<dbReference type="eggNOG" id="ENOG502R5PF">
    <property type="taxonomic scope" value="Eukaryota"/>
</dbReference>
<dbReference type="Proteomes" id="UP000026962">
    <property type="component" value="Chromosome 2"/>
</dbReference>
<name>A0A0E0K3P5_ORYPU</name>
<dbReference type="Gene3D" id="1.25.40.10">
    <property type="entry name" value="Tetratricopeptide repeat domain"/>
    <property type="match status" value="1"/>
</dbReference>
<dbReference type="Gramene" id="OPUNC02G25840.1">
    <property type="protein sequence ID" value="OPUNC02G25840.1"/>
    <property type="gene ID" value="OPUNC02G25840"/>
</dbReference>
<feature type="region of interest" description="Disordered" evidence="1">
    <location>
        <begin position="206"/>
        <end position="232"/>
    </location>
</feature>
<proteinExistence type="predicted"/>
<reference evidence="2" key="1">
    <citation type="submission" date="2015-04" db="UniProtKB">
        <authorList>
            <consortium name="EnsemblPlants"/>
        </authorList>
    </citation>
    <scope>IDENTIFICATION</scope>
</reference>
<dbReference type="SUPFAM" id="SSF48452">
    <property type="entry name" value="TPR-like"/>
    <property type="match status" value="1"/>
</dbReference>
<feature type="compositionally biased region" description="Acidic residues" evidence="1">
    <location>
        <begin position="214"/>
        <end position="232"/>
    </location>
</feature>
<dbReference type="EnsemblPlants" id="OPUNC02G25840.1">
    <property type="protein sequence ID" value="OPUNC02G25840.1"/>
    <property type="gene ID" value="OPUNC02G25840"/>
</dbReference>
<dbReference type="STRING" id="4537.A0A0E0K3P5"/>
<evidence type="ECO:0000313" key="3">
    <source>
        <dbReference type="Proteomes" id="UP000026962"/>
    </source>
</evidence>
<evidence type="ECO:0000313" key="2">
    <source>
        <dbReference type="EnsemblPlants" id="OPUNC02G25840.1"/>
    </source>
</evidence>
<accession>A0A0E0K3P5</accession>
<organism evidence="2">
    <name type="scientific">Oryza punctata</name>
    <name type="common">Red rice</name>
    <dbReference type="NCBI Taxonomy" id="4537"/>
    <lineage>
        <taxon>Eukaryota</taxon>
        <taxon>Viridiplantae</taxon>
        <taxon>Streptophyta</taxon>
        <taxon>Embryophyta</taxon>
        <taxon>Tracheophyta</taxon>
        <taxon>Spermatophyta</taxon>
        <taxon>Magnoliopsida</taxon>
        <taxon>Liliopsida</taxon>
        <taxon>Poales</taxon>
        <taxon>Poaceae</taxon>
        <taxon>BOP clade</taxon>
        <taxon>Oryzoideae</taxon>
        <taxon>Oryzeae</taxon>
        <taxon>Oryzinae</taxon>
        <taxon>Oryza</taxon>
    </lineage>
</organism>
<dbReference type="HOGENOM" id="CLU_1216587_0_0_1"/>
<evidence type="ECO:0000256" key="1">
    <source>
        <dbReference type="SAM" id="MobiDB-lite"/>
    </source>
</evidence>
<keyword evidence="3" id="KW-1185">Reference proteome</keyword>
<dbReference type="InterPro" id="IPR011990">
    <property type="entry name" value="TPR-like_helical_dom_sf"/>
</dbReference>